<evidence type="ECO:0000313" key="5">
    <source>
        <dbReference type="Proteomes" id="UP000256409"/>
    </source>
</evidence>
<dbReference type="EMBL" id="QEIT01000034">
    <property type="protein sequence ID" value="PWZ74666.1"/>
    <property type="molecule type" value="Genomic_DNA"/>
</dbReference>
<evidence type="ECO:0000313" key="2">
    <source>
        <dbReference type="EMBL" id="QQM98854.1"/>
    </source>
</evidence>
<dbReference type="EMBL" id="CP066884">
    <property type="protein sequence ID" value="QQM98854.1"/>
    <property type="molecule type" value="Genomic_DNA"/>
</dbReference>
<accession>A0A166MJM0</accession>
<dbReference type="GeneID" id="93823245"/>
<dbReference type="AlphaFoldDB" id="A0A166MJM0"/>
<protein>
    <submittedName>
        <fullName evidence="1">Uncharacterized protein</fullName>
    </submittedName>
</protein>
<reference evidence="5" key="3">
    <citation type="journal article" date="2018" name="Vet. Microbiol.">
        <title>Molecular epidemiology of methicillin-resistant staphylococci amongst veterinary personnel, personnel-owned pets, patients and the hospital environment of two companion animal veterinary hospitals.</title>
        <authorList>
            <person name="Worthing K.A."/>
            <person name="Brown J."/>
            <person name="Gerber L."/>
            <person name="Abraham S."/>
            <person name="Trott D."/>
            <person name="Norris J.M."/>
        </authorList>
    </citation>
    <scope>NUCLEOTIDE SEQUENCE [LARGE SCALE GENOMIC DNA]</scope>
    <source>
        <strain evidence="5">ST496-2</strain>
    </source>
</reference>
<reference evidence="3" key="2">
    <citation type="journal article" date="2018" name="Vet. Microbiol.">
        <title>Methicillin-resistant staphylococci amongst veterinary personnel, personnel-owned pets, patients and the hospital environment of two small animal veterinary hospitals.</title>
        <authorList>
            <person name="Worthing K.A."/>
            <person name="Brown J."/>
            <person name="Gerber L."/>
            <person name="Abraham S."/>
            <person name="Trott D."/>
            <person name="Norris J.M."/>
        </authorList>
    </citation>
    <scope>NUCLEOTIDE SEQUENCE</scope>
    <source>
        <strain evidence="3">ST496-2</strain>
    </source>
</reference>
<evidence type="ECO:0000313" key="4">
    <source>
        <dbReference type="Proteomes" id="UP000246800"/>
    </source>
</evidence>
<dbReference type="RefSeq" id="WP_014613514.1">
    <property type="nucleotide sequence ID" value="NZ_AP019372.1"/>
</dbReference>
<evidence type="ECO:0000313" key="3">
    <source>
        <dbReference type="EMBL" id="REA82427.1"/>
    </source>
</evidence>
<organism evidence="1 4">
    <name type="scientific">Staphylococcus pseudintermedius</name>
    <dbReference type="NCBI Taxonomy" id="283734"/>
    <lineage>
        <taxon>Bacteria</taxon>
        <taxon>Bacillati</taxon>
        <taxon>Bacillota</taxon>
        <taxon>Bacilli</taxon>
        <taxon>Bacillales</taxon>
        <taxon>Staphylococcaceae</taxon>
        <taxon>Staphylococcus</taxon>
        <taxon>Staphylococcus intermedius group</taxon>
    </lineage>
</organism>
<name>A0A166MJM0_STAPS</name>
<dbReference type="EMBL" id="QQPC01000028">
    <property type="protein sequence ID" value="REA82427.1"/>
    <property type="molecule type" value="Genomic_DNA"/>
</dbReference>
<reference evidence="1 4" key="1">
    <citation type="journal article" date="2018" name="Vet. Microbiol.">
        <title>Clonal diversity and geographic distribution of methicillin-resistant Staphylococcus pseudintermedius from Australian animals: Discovery of novel sequence types.</title>
        <authorList>
            <person name="Worthing K.A."/>
            <person name="Abraham S."/>
            <person name="Coombs G.W."/>
            <person name="Pang S."/>
            <person name="Saputra S."/>
            <person name="Jordan D."/>
            <person name="Trott D.J."/>
            <person name="Norris J.M."/>
        </authorList>
    </citation>
    <scope>NUCLEOTIDE SEQUENCE [LARGE SCALE GENOMIC DNA]</scope>
    <source>
        <strain evidence="1 4">ST525 1</strain>
    </source>
</reference>
<evidence type="ECO:0000313" key="1">
    <source>
        <dbReference type="EMBL" id="PWZ74666.1"/>
    </source>
</evidence>
<dbReference type="Proteomes" id="UP000256409">
    <property type="component" value="Unassembled WGS sequence"/>
</dbReference>
<dbReference type="Proteomes" id="UP000246800">
    <property type="component" value="Unassembled WGS sequence"/>
</dbReference>
<sequence length="86" mass="9627">MAKEIQGKSTSYILVQVDSESNEKALMRDSYSGTYYATEELAFAKSIKSVASAKKVESALEILHEDEDGESSITFKVMQVDVERKR</sequence>
<reference evidence="2 6" key="4">
    <citation type="submission" date="2020-12" db="EMBL/GenBank/DDBJ databases">
        <title>Whole genome sequencing and de novo assembly of Staphylococcus pseudintermedius: a novel pangenome approach to unravel pathogenesis of canine pyoderma.</title>
        <authorList>
            <person name="Ferrer L."/>
            <person name="Perez D."/>
            <person name="Fonticoba R."/>
            <person name="Vines J."/>
            <person name="Fabregas N."/>
            <person name="Madronero S."/>
            <person name="Meroni G."/>
            <person name="Martino P."/>
            <person name="Martinez S."/>
            <person name="Cusco A."/>
            <person name="Migura L."/>
            <person name="Francino O."/>
        </authorList>
    </citation>
    <scope>NUCLEOTIDE SEQUENCE [LARGE SCALE GENOMIC DNA]</scope>
    <source>
        <strain evidence="2 6">HSP080</strain>
    </source>
</reference>
<evidence type="ECO:0000313" key="6">
    <source>
        <dbReference type="Proteomes" id="UP000595859"/>
    </source>
</evidence>
<proteinExistence type="predicted"/>
<gene>
    <name evidence="1" type="ORF">DD902_07645</name>
    <name evidence="3" type="ORF">DV961_04975</name>
    <name evidence="2" type="ORF">JGZ15_04360</name>
</gene>
<dbReference type="Proteomes" id="UP000595859">
    <property type="component" value="Chromosome"/>
</dbReference>